<dbReference type="Gene3D" id="1.20.144.10">
    <property type="entry name" value="Phosphatidic acid phosphatase type 2/haloperoxidase"/>
    <property type="match status" value="2"/>
</dbReference>
<feature type="transmembrane region" description="Helical" evidence="1">
    <location>
        <begin position="137"/>
        <end position="158"/>
    </location>
</feature>
<dbReference type="InterPro" id="IPR000326">
    <property type="entry name" value="PAP2/HPO"/>
</dbReference>
<dbReference type="SMART" id="SM00014">
    <property type="entry name" value="acidPPc"/>
    <property type="match status" value="1"/>
</dbReference>
<dbReference type="Proteomes" id="UP000305836">
    <property type="component" value="Unassembled WGS sequence"/>
</dbReference>
<keyword evidence="4" id="KW-1185">Reference proteome</keyword>
<name>A0A4U3LKW1_9ACTN</name>
<dbReference type="Pfam" id="PF01569">
    <property type="entry name" value="PAP2"/>
    <property type="match status" value="1"/>
</dbReference>
<evidence type="ECO:0000313" key="3">
    <source>
        <dbReference type="EMBL" id="TKK76230.1"/>
    </source>
</evidence>
<dbReference type="OrthoDB" id="5289372at2"/>
<feature type="transmembrane region" description="Helical" evidence="1">
    <location>
        <begin position="167"/>
        <end position="189"/>
    </location>
</feature>
<keyword evidence="1" id="KW-0812">Transmembrane</keyword>
<accession>A0A4U3LKW1</accession>
<evidence type="ECO:0000259" key="2">
    <source>
        <dbReference type="SMART" id="SM00014"/>
    </source>
</evidence>
<feature type="domain" description="Phosphatidic acid phosphatase type 2/haloperoxidase" evidence="2">
    <location>
        <begin position="96"/>
        <end position="210"/>
    </location>
</feature>
<feature type="transmembrane region" description="Helical" evidence="1">
    <location>
        <begin position="12"/>
        <end position="31"/>
    </location>
</feature>
<proteinExistence type="predicted"/>
<dbReference type="PANTHER" id="PTHR14969:SF13">
    <property type="entry name" value="AT30094P"/>
    <property type="match status" value="1"/>
</dbReference>
<dbReference type="SUPFAM" id="SSF48317">
    <property type="entry name" value="Acid phosphatase/Vanadium-dependent haloperoxidase"/>
    <property type="match status" value="1"/>
</dbReference>
<dbReference type="CDD" id="cd03392">
    <property type="entry name" value="PAP2_like_2"/>
    <property type="match status" value="1"/>
</dbReference>
<protein>
    <submittedName>
        <fullName evidence="3">Phosphatase PAP2 family protein</fullName>
    </submittedName>
</protein>
<dbReference type="EMBL" id="SZPZ01000004">
    <property type="protein sequence ID" value="TKK76230.1"/>
    <property type="molecule type" value="Genomic_DNA"/>
</dbReference>
<dbReference type="InterPro" id="IPR036938">
    <property type="entry name" value="PAP2/HPO_sf"/>
</dbReference>
<comment type="caution">
    <text evidence="3">The sequence shown here is derived from an EMBL/GenBank/DDBJ whole genome shotgun (WGS) entry which is preliminary data.</text>
</comment>
<sequence length="221" mass="23649">MRDEHGQVLTTRAVVGLLLVVLGVSGFAWLADAAAEGDHLAAFDPRLTTDFVAHRTADLTRVAQGISFVGNVPVLLLLTAIAAGILWLRTRRWQPVLLLVVGMGGAGALTYGLKLLIGRHRPGAAFVLGPIDTGFSFPSGHTLSSTVFFFLLAGLVWCTEVRRATKLVAVAVATVMSLAMGLSRVYLGYHWATDVLAGWLIALTWLCLIATALNYGQGRRL</sequence>
<evidence type="ECO:0000256" key="1">
    <source>
        <dbReference type="SAM" id="Phobius"/>
    </source>
</evidence>
<keyword evidence="1" id="KW-0472">Membrane</keyword>
<evidence type="ECO:0000313" key="4">
    <source>
        <dbReference type="Proteomes" id="UP000305836"/>
    </source>
</evidence>
<gene>
    <name evidence="3" type="ORF">FDA38_27860</name>
</gene>
<dbReference type="PANTHER" id="PTHR14969">
    <property type="entry name" value="SPHINGOSINE-1-PHOSPHATE PHOSPHOHYDROLASE"/>
    <property type="match status" value="1"/>
</dbReference>
<reference evidence="3 4" key="1">
    <citation type="submission" date="2019-04" db="EMBL/GenBank/DDBJ databases">
        <title>Kribbella sp. NEAU-THZ 27 nov., a novel actinomycete isolated from soil.</title>
        <authorList>
            <person name="Duan L."/>
        </authorList>
    </citation>
    <scope>NUCLEOTIDE SEQUENCE [LARGE SCALE GENOMIC DNA]</scope>
    <source>
        <strain evidence="4">NEAU-THZ27</strain>
    </source>
</reference>
<dbReference type="RefSeq" id="WP_137257098.1">
    <property type="nucleotide sequence ID" value="NZ_JBHSPQ010000003.1"/>
</dbReference>
<feature type="transmembrane region" description="Helical" evidence="1">
    <location>
        <begin position="195"/>
        <end position="215"/>
    </location>
</feature>
<feature type="transmembrane region" description="Helical" evidence="1">
    <location>
        <begin position="95"/>
        <end position="117"/>
    </location>
</feature>
<organism evidence="3 4">
    <name type="scientific">Kribbella jiaozuonensis</name>
    <dbReference type="NCBI Taxonomy" id="2575441"/>
    <lineage>
        <taxon>Bacteria</taxon>
        <taxon>Bacillati</taxon>
        <taxon>Actinomycetota</taxon>
        <taxon>Actinomycetes</taxon>
        <taxon>Propionibacteriales</taxon>
        <taxon>Kribbellaceae</taxon>
        <taxon>Kribbella</taxon>
    </lineage>
</organism>
<feature type="transmembrane region" description="Helical" evidence="1">
    <location>
        <begin position="68"/>
        <end position="88"/>
    </location>
</feature>
<dbReference type="AlphaFoldDB" id="A0A4U3LKW1"/>
<keyword evidence="1" id="KW-1133">Transmembrane helix</keyword>